<dbReference type="RefSeq" id="WP_136498028.1">
    <property type="nucleotide sequence ID" value="NZ_CP046052.1"/>
</dbReference>
<name>A0A6B8KHD4_9HYPH</name>
<feature type="signal peptide" evidence="1">
    <location>
        <begin position="1"/>
        <end position="20"/>
    </location>
</feature>
<evidence type="ECO:0000313" key="4">
    <source>
        <dbReference type="Proteomes" id="UP000309061"/>
    </source>
</evidence>
<feature type="chain" id="PRO_5025433549" evidence="1">
    <location>
        <begin position="21"/>
        <end position="183"/>
    </location>
</feature>
<dbReference type="Gene3D" id="3.40.250.10">
    <property type="entry name" value="Rhodanese-like domain"/>
    <property type="match status" value="1"/>
</dbReference>
<reference evidence="3 4" key="1">
    <citation type="submission" date="2019-11" db="EMBL/GenBank/DDBJ databases">
        <title>The genome sequence of Methylocystis heyeri.</title>
        <authorList>
            <person name="Oshkin I.Y."/>
            <person name="Miroshnikov K."/>
            <person name="Dedysh S.N."/>
        </authorList>
    </citation>
    <scope>NUCLEOTIDE SEQUENCE [LARGE SCALE GENOMIC DNA]</scope>
    <source>
        <strain evidence="3 4">H2</strain>
    </source>
</reference>
<dbReference type="OrthoDB" id="176845at2"/>
<dbReference type="NCBIfam" id="TIGR03865">
    <property type="entry name" value="PQQ_CXXCW"/>
    <property type="match status" value="1"/>
</dbReference>
<dbReference type="KEGG" id="mhey:H2LOC_015725"/>
<organism evidence="3 4">
    <name type="scientific">Methylocystis heyeri</name>
    <dbReference type="NCBI Taxonomy" id="391905"/>
    <lineage>
        <taxon>Bacteria</taxon>
        <taxon>Pseudomonadati</taxon>
        <taxon>Pseudomonadota</taxon>
        <taxon>Alphaproteobacteria</taxon>
        <taxon>Hyphomicrobiales</taxon>
        <taxon>Methylocystaceae</taxon>
        <taxon>Methylocystis</taxon>
    </lineage>
</organism>
<sequence length="183" mass="20204">MKLRGAAAVFCMAMMGAAWAQQPAAPPEPEGYRLDNYHTPTPATLKGATVIGVDRAYELWSRKEAVFIDALTRPPRPADLPREVIWRPSPRHDIPGSVWLPGTGLGELSPEMQAYFEKGLARATGGGKEKPVVFYCRTDCWASWNAAKRALTLGYRNVLWYPGGADAWEKAGHPLEERAPEPM</sequence>
<dbReference type="SUPFAM" id="SSF52821">
    <property type="entry name" value="Rhodanese/Cell cycle control phosphatase"/>
    <property type="match status" value="1"/>
</dbReference>
<dbReference type="AlphaFoldDB" id="A0A6B8KHD4"/>
<dbReference type="SMART" id="SM00450">
    <property type="entry name" value="RHOD"/>
    <property type="match status" value="1"/>
</dbReference>
<protein>
    <submittedName>
        <fullName evidence="3">PQQ-dependent catabolism-associated CXXCW motif protein</fullName>
    </submittedName>
</protein>
<evidence type="ECO:0000256" key="1">
    <source>
        <dbReference type="SAM" id="SignalP"/>
    </source>
</evidence>
<dbReference type="PROSITE" id="PS50206">
    <property type="entry name" value="RHODANESE_3"/>
    <property type="match status" value="1"/>
</dbReference>
<feature type="domain" description="Rhodanese" evidence="2">
    <location>
        <begin position="94"/>
        <end position="177"/>
    </location>
</feature>
<evidence type="ECO:0000313" key="3">
    <source>
        <dbReference type="EMBL" id="QGM47019.1"/>
    </source>
</evidence>
<gene>
    <name evidence="3" type="ORF">H2LOC_015725</name>
</gene>
<dbReference type="InterPro" id="IPR036873">
    <property type="entry name" value="Rhodanese-like_dom_sf"/>
</dbReference>
<dbReference type="Proteomes" id="UP000309061">
    <property type="component" value="Chromosome"/>
</dbReference>
<keyword evidence="1" id="KW-0732">Signal</keyword>
<proteinExistence type="predicted"/>
<dbReference type="CDD" id="cd00158">
    <property type="entry name" value="RHOD"/>
    <property type="match status" value="1"/>
</dbReference>
<evidence type="ECO:0000259" key="2">
    <source>
        <dbReference type="PROSITE" id="PS50206"/>
    </source>
</evidence>
<dbReference type="EMBL" id="CP046052">
    <property type="protein sequence ID" value="QGM47019.1"/>
    <property type="molecule type" value="Genomic_DNA"/>
</dbReference>
<dbReference type="InterPro" id="IPR001763">
    <property type="entry name" value="Rhodanese-like_dom"/>
</dbReference>
<dbReference type="InterPro" id="IPR022376">
    <property type="entry name" value="PQQ_CXXCW"/>
</dbReference>
<dbReference type="Pfam" id="PF00581">
    <property type="entry name" value="Rhodanese"/>
    <property type="match status" value="1"/>
</dbReference>
<keyword evidence="4" id="KW-1185">Reference proteome</keyword>
<accession>A0A6B8KHD4</accession>